<dbReference type="Gene3D" id="6.10.250.3150">
    <property type="match status" value="1"/>
</dbReference>
<dbReference type="PATRIC" id="fig|1619103.3.peg.533"/>
<dbReference type="SUPFAM" id="SSF57997">
    <property type="entry name" value="Tropomyosin"/>
    <property type="match status" value="1"/>
</dbReference>
<dbReference type="STRING" id="1619103.UU80_C0014G0014"/>
<comment type="caution">
    <text evidence="3">The sequence shown here is derived from an EMBL/GenBank/DDBJ whole genome shotgun (WGS) entry which is preliminary data.</text>
</comment>
<organism evidence="3 4">
    <name type="scientific">candidate division WWE3 bacterium GW2011_GWA1_41_8</name>
    <dbReference type="NCBI Taxonomy" id="1619103"/>
    <lineage>
        <taxon>Bacteria</taxon>
        <taxon>Katanobacteria</taxon>
    </lineage>
</organism>
<evidence type="ECO:0000256" key="1">
    <source>
        <dbReference type="SAM" id="Coils"/>
    </source>
</evidence>
<name>A0A0G0XAP7_UNCKA</name>
<feature type="domain" description="Sporulation stage II protein D amidase enhancer LytB N-terminal" evidence="2">
    <location>
        <begin position="341"/>
        <end position="417"/>
    </location>
</feature>
<sequence length="596" mass="66429">MIPVLAAVILAVLIVLGAGLVRADSCDDIADLDDRAECYAEQIEKKEQQYQSASKKLSSIKDKANGVAQKIAQLSGQLNVTQSEVRELESDIAQMEEELDVLDKNIEDRQQKLGEKIALRNKVVRNYSKRGVLNDLEIFLSVLPSHNLNGFQFSAFSYIFEKSLTSETISLIGSINTEISNFERDKKEAEELKSDLEKAKSDLLALRTQLANQKAGEENVLGDLKDEESNLEGKLSELSKDISELSSKQQSILAQKAGEGFGTVGDYEAESQKLPDPGFSPAFALGSYGAYTHRRGMSQYGAKARAEGGQKHDAIIKFYYKQSVVKKDGFPDEIKVDGYGNMDFQKYLYGIAEMPDSWHEEALKAQAIAARTYAYRYYKAGKSICTSQSCQVFLKSKSDSPPSRWKKAVDDTKGKIIDGDTHAMYSSTTGGFILDGVGWDTSGKWPGDAYEKKAKSPWFFKAWYKQTYNESSSTCGRSSPWLNEKEMADILNAWVVYERGSNSEVDRISPVTTSCWGGNPYSLDDMASKAEKYGTKFTSIRYEKVDISNGGYTSNVVFNTNQGRVEIDGTEFKRVFNLRAPGYISIRNALYDFIIK</sequence>
<evidence type="ECO:0000313" key="4">
    <source>
        <dbReference type="Proteomes" id="UP000034920"/>
    </source>
</evidence>
<proteinExistence type="predicted"/>
<reference evidence="3 4" key="1">
    <citation type="journal article" date="2015" name="Nature">
        <title>rRNA introns, odd ribosomes, and small enigmatic genomes across a large radiation of phyla.</title>
        <authorList>
            <person name="Brown C.T."/>
            <person name="Hug L.A."/>
            <person name="Thomas B.C."/>
            <person name="Sharon I."/>
            <person name="Castelle C.J."/>
            <person name="Singh A."/>
            <person name="Wilkins M.J."/>
            <person name="Williams K.H."/>
            <person name="Banfield J.F."/>
        </authorList>
    </citation>
    <scope>NUCLEOTIDE SEQUENCE [LARGE SCALE GENOMIC DNA]</scope>
</reference>
<dbReference type="Proteomes" id="UP000034920">
    <property type="component" value="Unassembled WGS sequence"/>
</dbReference>
<gene>
    <name evidence="3" type="ORF">UU80_C0014G0014</name>
</gene>
<evidence type="ECO:0000313" key="3">
    <source>
        <dbReference type="EMBL" id="KKS22059.1"/>
    </source>
</evidence>
<feature type="coiled-coil region" evidence="1">
    <location>
        <begin position="29"/>
        <end position="112"/>
    </location>
</feature>
<dbReference type="EMBL" id="LCCA01000014">
    <property type="protein sequence ID" value="KKS22059.1"/>
    <property type="molecule type" value="Genomic_DNA"/>
</dbReference>
<evidence type="ECO:0000259" key="2">
    <source>
        <dbReference type="Pfam" id="PF08486"/>
    </source>
</evidence>
<protein>
    <submittedName>
        <fullName evidence="3">Peptidase, M23/M37 family</fullName>
    </submittedName>
</protein>
<feature type="coiled-coil region" evidence="1">
    <location>
        <begin position="172"/>
        <end position="248"/>
    </location>
</feature>
<dbReference type="Pfam" id="PF08486">
    <property type="entry name" value="SpoIID"/>
    <property type="match status" value="1"/>
</dbReference>
<accession>A0A0G0XAP7</accession>
<keyword evidence="1" id="KW-0175">Coiled coil</keyword>
<dbReference type="InterPro" id="IPR013693">
    <property type="entry name" value="SpoIID/LytB_N"/>
</dbReference>
<dbReference type="AlphaFoldDB" id="A0A0G0XAP7"/>